<dbReference type="Proteomes" id="UP000061489">
    <property type="component" value="Chromosome"/>
</dbReference>
<name>W5YM79_9GAMM</name>
<evidence type="ECO:0000313" key="2">
    <source>
        <dbReference type="Proteomes" id="UP000061489"/>
    </source>
</evidence>
<reference evidence="1 2" key="1">
    <citation type="journal article" date="2014" name="Genome Announc.">
        <title>Draft Genome Sequences of Marinobacter similis A3d10T and Marinobacter salarius R9SW1T.</title>
        <authorList>
            <person name="Ivanova E.P."/>
            <person name="Ng H.J."/>
            <person name="Webb H.K."/>
            <person name="Feng G."/>
            <person name="Oshima K."/>
            <person name="Hattori M."/>
            <person name="Ohkuma M."/>
            <person name="Sergeev A.F."/>
            <person name="Mikhailov V.V."/>
            <person name="Crawford R.J."/>
            <person name="Sawabe T."/>
        </authorList>
    </citation>
    <scope>NUCLEOTIDE SEQUENCE [LARGE SCALE GENOMIC DNA]</scope>
    <source>
        <strain evidence="1 2">A3d10</strain>
    </source>
</reference>
<dbReference type="EMBL" id="CP007151">
    <property type="protein sequence ID" value="AHI30145.1"/>
    <property type="molecule type" value="Genomic_DNA"/>
</dbReference>
<evidence type="ECO:0000313" key="1">
    <source>
        <dbReference type="EMBL" id="AHI30145.1"/>
    </source>
</evidence>
<evidence type="ECO:0008006" key="3">
    <source>
        <dbReference type="Google" id="ProtNLM"/>
    </source>
</evidence>
<protein>
    <recommendedName>
        <fullName evidence="3">Alginate export domain-containing protein</fullName>
    </recommendedName>
</protein>
<dbReference type="SUPFAM" id="SSF56935">
    <property type="entry name" value="Porins"/>
    <property type="match status" value="1"/>
</dbReference>
<keyword evidence="2" id="KW-1185">Reference proteome</keyword>
<dbReference type="AlphaFoldDB" id="W5YM79"/>
<proteinExistence type="predicted"/>
<dbReference type="HOGENOM" id="CLU_049016_0_0_6"/>
<dbReference type="STRING" id="1420916.AU14_12995"/>
<dbReference type="KEGG" id="msx:AU14_12995"/>
<accession>W5YM79</accession>
<dbReference type="RefSeq" id="WP_041341288.1">
    <property type="nucleotide sequence ID" value="NZ_CP007151.1"/>
</dbReference>
<organism evidence="1 2">
    <name type="scientific">Marinobacter similis</name>
    <dbReference type="NCBI Taxonomy" id="1420916"/>
    <lineage>
        <taxon>Bacteria</taxon>
        <taxon>Pseudomonadati</taxon>
        <taxon>Pseudomonadota</taxon>
        <taxon>Gammaproteobacteria</taxon>
        <taxon>Pseudomonadales</taxon>
        <taxon>Marinobacteraceae</taxon>
        <taxon>Marinobacter</taxon>
    </lineage>
</organism>
<sequence>MNKLLQGLFALSFVTSPQVLAIELGKSSQIHGFVNQAYLYSPDNPYAGTDANDGSLKFREIGINGFTEFSPDFRLAGQVLSRRQDQADDGDIRVDFLLADYLLFSDQSASLGVRAGRVKNNIGFYNAIRDIPSARPGYNVPDSIYFDAFRDTLLSIDGVNLYGSALFSDNLLTWELSVGQRNVDSEDFEYFAFGQPLPQGEADDVPLKILNVNLVPSFQRDLRLGLSLVDLEIELEDTLSVAEAQAALMSNPSDFFTNPLNYVTGAKIEGLLAILSAQYSFENWIVTAEYLNLDSDFSAQFAGIDSSQSSTTEGYYLQLEWLASAQTSWFTRYEELYLNNDDRSGEGSATANNPYRGFGKGWTVGGKWQFTNNWSMVGQASFNEGTAWLPSYKGIEDEDIDKYWNYYVLSLNYQF</sequence>
<gene>
    <name evidence="1" type="ORF">AU14_12995</name>
</gene>
<dbReference type="OrthoDB" id="106501at2"/>